<keyword evidence="5" id="KW-0283">Flagellar rotation</keyword>
<dbReference type="AlphaFoldDB" id="A0A4Y7RQZ7"/>
<dbReference type="Pfam" id="PF01052">
    <property type="entry name" value="FliMN_C"/>
    <property type="match status" value="1"/>
</dbReference>
<dbReference type="GO" id="GO:0071973">
    <property type="term" value="P:bacterial-type flagellum-dependent cell motility"/>
    <property type="evidence" value="ECO:0007669"/>
    <property type="project" value="InterPro"/>
</dbReference>
<dbReference type="InterPro" id="IPR036429">
    <property type="entry name" value="SpoA-like_sf"/>
</dbReference>
<dbReference type="Gene3D" id="2.30.330.10">
    <property type="entry name" value="SpoA-like"/>
    <property type="match status" value="1"/>
</dbReference>
<dbReference type="PANTHER" id="PTHR43484">
    <property type="match status" value="1"/>
</dbReference>
<feature type="domain" description="Flagellar motor switch protein FliN-like C-terminal" evidence="7">
    <location>
        <begin position="44"/>
        <end position="113"/>
    </location>
</feature>
<keyword evidence="4" id="KW-0145">Chemotaxis</keyword>
<dbReference type="GO" id="GO:0003774">
    <property type="term" value="F:cytoskeletal motor activity"/>
    <property type="evidence" value="ECO:0007669"/>
    <property type="project" value="InterPro"/>
</dbReference>
<evidence type="ECO:0000313" key="9">
    <source>
        <dbReference type="Proteomes" id="UP000297597"/>
    </source>
</evidence>
<dbReference type="InterPro" id="IPR001543">
    <property type="entry name" value="FliN-like_C"/>
</dbReference>
<dbReference type="SUPFAM" id="SSF101801">
    <property type="entry name" value="Surface presentation of antigens (SPOA)"/>
    <property type="match status" value="1"/>
</dbReference>
<reference evidence="8 9" key="1">
    <citation type="journal article" date="2018" name="Environ. Microbiol.">
        <title>Novel energy conservation strategies and behaviour of Pelotomaculum schinkii driving syntrophic propionate catabolism.</title>
        <authorList>
            <person name="Hidalgo-Ahumada C.A.P."/>
            <person name="Nobu M.K."/>
            <person name="Narihiro T."/>
            <person name="Tamaki H."/>
            <person name="Liu W.T."/>
            <person name="Kamagata Y."/>
            <person name="Stams A.J.M."/>
            <person name="Imachi H."/>
            <person name="Sousa D.Z."/>
        </authorList>
    </citation>
    <scope>NUCLEOTIDE SEQUENCE [LARGE SCALE GENOMIC DNA]</scope>
    <source>
        <strain evidence="8 9">MGP</strain>
    </source>
</reference>
<evidence type="ECO:0000259" key="7">
    <source>
        <dbReference type="Pfam" id="PF01052"/>
    </source>
</evidence>
<evidence type="ECO:0000256" key="5">
    <source>
        <dbReference type="ARBA" id="ARBA00022779"/>
    </source>
</evidence>
<dbReference type="OrthoDB" id="9773459at2"/>
<keyword evidence="6" id="KW-0472">Membrane</keyword>
<keyword evidence="8" id="KW-0282">Flagellum</keyword>
<sequence length="126" mass="13741">MLTEEEIRNFLAGANTGDAGIKKVKFPSLEAVRGIDRVKTSLSHLEDVQIEISVELGQAWLKVRELLGLAAGSVIKLDKAVGDEVMIIMNQQRFAKGEVVVINESFGVRIVSINHAYHAKLSEGLA</sequence>
<gene>
    <name evidence="8" type="primary">fliN_2</name>
    <name evidence="8" type="ORF">Pmgp_01845</name>
</gene>
<dbReference type="GO" id="GO:0009425">
    <property type="term" value="C:bacterial-type flagellum basal body"/>
    <property type="evidence" value="ECO:0007669"/>
    <property type="project" value="InterPro"/>
</dbReference>
<evidence type="ECO:0000256" key="6">
    <source>
        <dbReference type="ARBA" id="ARBA00023136"/>
    </source>
</evidence>
<dbReference type="PRINTS" id="PR00956">
    <property type="entry name" value="FLGMOTORFLIN"/>
</dbReference>
<evidence type="ECO:0000256" key="3">
    <source>
        <dbReference type="ARBA" id="ARBA00022475"/>
    </source>
</evidence>
<dbReference type="GO" id="GO:0005886">
    <property type="term" value="C:plasma membrane"/>
    <property type="evidence" value="ECO:0007669"/>
    <property type="project" value="UniProtKB-SubCell"/>
</dbReference>
<keyword evidence="9" id="KW-1185">Reference proteome</keyword>
<comment type="subcellular location">
    <subcellularLocation>
        <location evidence="1">Cell membrane</location>
        <topology evidence="1">Peripheral membrane protein</topology>
        <orientation evidence="1">Cytoplasmic side</orientation>
    </subcellularLocation>
</comment>
<dbReference type="RefSeq" id="WP_134213695.1">
    <property type="nucleotide sequence ID" value="NZ_QFFZ01000017.1"/>
</dbReference>
<keyword evidence="3" id="KW-1003">Cell membrane</keyword>
<name>A0A4Y7RQZ7_9FIRM</name>
<protein>
    <submittedName>
        <fullName evidence="8">Flagellar motor switch protein FliN</fullName>
    </submittedName>
</protein>
<keyword evidence="8" id="KW-0969">Cilium</keyword>
<dbReference type="PANTHER" id="PTHR43484:SF1">
    <property type="entry name" value="FLAGELLAR MOTOR SWITCH PROTEIN FLIN"/>
    <property type="match status" value="1"/>
</dbReference>
<evidence type="ECO:0000313" key="8">
    <source>
        <dbReference type="EMBL" id="TEB11149.1"/>
    </source>
</evidence>
<evidence type="ECO:0000256" key="4">
    <source>
        <dbReference type="ARBA" id="ARBA00022500"/>
    </source>
</evidence>
<accession>A0A4Y7RQZ7</accession>
<comment type="similarity">
    <text evidence="2">Belongs to the FliN/MopA/SpaO family.</text>
</comment>
<comment type="caution">
    <text evidence="8">The sequence shown here is derived from an EMBL/GenBank/DDBJ whole genome shotgun (WGS) entry which is preliminary data.</text>
</comment>
<keyword evidence="8" id="KW-0966">Cell projection</keyword>
<dbReference type="InterPro" id="IPR051469">
    <property type="entry name" value="FliN/MopA/SpaO"/>
</dbReference>
<dbReference type="EMBL" id="QFFZ01000017">
    <property type="protein sequence ID" value="TEB11149.1"/>
    <property type="molecule type" value="Genomic_DNA"/>
</dbReference>
<evidence type="ECO:0000256" key="1">
    <source>
        <dbReference type="ARBA" id="ARBA00004413"/>
    </source>
</evidence>
<proteinExistence type="inferred from homology"/>
<dbReference type="InterPro" id="IPR001172">
    <property type="entry name" value="FliN_T3SS_HrcQb"/>
</dbReference>
<organism evidence="8 9">
    <name type="scientific">Pelotomaculum propionicicum</name>
    <dbReference type="NCBI Taxonomy" id="258475"/>
    <lineage>
        <taxon>Bacteria</taxon>
        <taxon>Bacillati</taxon>
        <taxon>Bacillota</taxon>
        <taxon>Clostridia</taxon>
        <taxon>Eubacteriales</taxon>
        <taxon>Desulfotomaculaceae</taxon>
        <taxon>Pelotomaculum</taxon>
    </lineage>
</organism>
<dbReference type="GO" id="GO:0006935">
    <property type="term" value="P:chemotaxis"/>
    <property type="evidence" value="ECO:0007669"/>
    <property type="project" value="UniProtKB-KW"/>
</dbReference>
<dbReference type="Proteomes" id="UP000297597">
    <property type="component" value="Unassembled WGS sequence"/>
</dbReference>
<evidence type="ECO:0000256" key="2">
    <source>
        <dbReference type="ARBA" id="ARBA00009226"/>
    </source>
</evidence>